<dbReference type="RefSeq" id="WP_042983641.1">
    <property type="nucleotide sequence ID" value="NZ_JMQC01000008.1"/>
</dbReference>
<dbReference type="GO" id="GO:0003677">
    <property type="term" value="F:DNA binding"/>
    <property type="evidence" value="ECO:0007669"/>
    <property type="project" value="UniProtKB-KW"/>
</dbReference>
<dbReference type="InterPro" id="IPR050639">
    <property type="entry name" value="SSR_resolvase"/>
</dbReference>
<dbReference type="Gene3D" id="3.40.50.1390">
    <property type="entry name" value="Resolvase, N-terminal catalytic domain"/>
    <property type="match status" value="1"/>
</dbReference>
<evidence type="ECO:0000256" key="2">
    <source>
        <dbReference type="ARBA" id="ARBA00023172"/>
    </source>
</evidence>
<reference evidence="5 7" key="2">
    <citation type="submission" date="2018-08" db="EMBL/GenBank/DDBJ databases">
        <title>Bacillus clarus sp. nov. strain PS00077A.</title>
        <authorList>
            <person name="Mendez Acevedo M."/>
            <person name="Carroll L."/>
            <person name="Mukherjee M."/>
            <person name="Wiedmann M."/>
            <person name="Kovac J."/>
        </authorList>
    </citation>
    <scope>NUCLEOTIDE SEQUENCE [LARGE SCALE GENOMIC DNA]</scope>
    <source>
        <strain evidence="5 7">PS00077A</strain>
    </source>
</reference>
<evidence type="ECO:0000313" key="5">
    <source>
        <dbReference type="EMBL" id="RFT67589.1"/>
    </source>
</evidence>
<proteinExistence type="predicted"/>
<evidence type="ECO:0000313" key="7">
    <source>
        <dbReference type="Proteomes" id="UP000264294"/>
    </source>
</evidence>
<dbReference type="SUPFAM" id="SSF53041">
    <property type="entry name" value="Resolvase-like"/>
    <property type="match status" value="1"/>
</dbReference>
<dbReference type="EMBL" id="JMQC01000008">
    <property type="protein sequence ID" value="KFM99500.1"/>
    <property type="molecule type" value="Genomic_DNA"/>
</dbReference>
<reference evidence="4 6" key="1">
    <citation type="submission" date="2014-04" db="EMBL/GenBank/DDBJ databases">
        <authorList>
            <person name="Bishop-Lilly K.A."/>
            <person name="Broomall S.M."/>
            <person name="Chain P.S."/>
            <person name="Chertkov O."/>
            <person name="Coyne S.R."/>
            <person name="Daligault H.E."/>
            <person name="Davenport K.W."/>
            <person name="Erkkila T."/>
            <person name="Frey K.G."/>
            <person name="Gibbons H.S."/>
            <person name="Gu W."/>
            <person name="Jaissle J."/>
            <person name="Johnson S.L."/>
            <person name="Koroleva G.I."/>
            <person name="Ladner J.T."/>
            <person name="Lo C.-C."/>
            <person name="Minogue T.D."/>
            <person name="Munk C."/>
            <person name="Palacios G.F."/>
            <person name="Redden C.L."/>
            <person name="Rosenzweig C.N."/>
            <person name="Scholz M.B."/>
            <person name="Teshima H."/>
            <person name="Xu Y."/>
        </authorList>
    </citation>
    <scope>NUCLEOTIDE SEQUENCE [LARGE SCALE GENOMIC DNA]</scope>
    <source>
        <strain evidence="4 6">BHP</strain>
    </source>
</reference>
<dbReference type="CDD" id="cd03768">
    <property type="entry name" value="SR_ResInv"/>
    <property type="match status" value="1"/>
</dbReference>
<name>A0A090Z555_9BACI</name>
<dbReference type="PATRIC" id="fig|1405.8.peg.4954"/>
<dbReference type="PROSITE" id="PS51736">
    <property type="entry name" value="RECOMBINASES_3"/>
    <property type="match status" value="1"/>
</dbReference>
<dbReference type="PANTHER" id="PTHR30461:SF2">
    <property type="entry name" value="SERINE RECOMBINASE PINE-RELATED"/>
    <property type="match status" value="1"/>
</dbReference>
<sequence>MAETRKIGYVRVSAKDQNEGRQLEALKELGVSERDIYIDKQSSKDFNRPSYQLLKRVLRKGDILYVHSLDRLGRNKDAIMNEWNEITQEIQADIIVIDMPLLDTTKYKDSVGTFVADLVLQILSWMAEEERKKIRTRKAEGIANARKKGKELGRPKATITDKFIETYKRWKAGEITAVTAMKEAEVGKTTFYKLVKEYEAKL</sequence>
<dbReference type="GO" id="GO:0000150">
    <property type="term" value="F:DNA strand exchange activity"/>
    <property type="evidence" value="ECO:0007669"/>
    <property type="project" value="InterPro"/>
</dbReference>
<dbReference type="InterPro" id="IPR006119">
    <property type="entry name" value="Resolv_N"/>
</dbReference>
<dbReference type="SMART" id="SM00857">
    <property type="entry name" value="Resolvase"/>
    <property type="match status" value="1"/>
</dbReference>
<dbReference type="Proteomes" id="UP000264294">
    <property type="component" value="Unassembled WGS sequence"/>
</dbReference>
<evidence type="ECO:0000256" key="1">
    <source>
        <dbReference type="ARBA" id="ARBA00023125"/>
    </source>
</evidence>
<gene>
    <name evidence="5" type="ORF">D0U04_07375</name>
    <name evidence="4" type="ORF">DJ93_4812</name>
</gene>
<dbReference type="EMBL" id="QVOD01000006">
    <property type="protein sequence ID" value="RFT67589.1"/>
    <property type="molecule type" value="Genomic_DNA"/>
</dbReference>
<dbReference type="Proteomes" id="UP000029389">
    <property type="component" value="Unassembled WGS sequence"/>
</dbReference>
<keyword evidence="1" id="KW-0238">DNA-binding</keyword>
<comment type="caution">
    <text evidence="4">The sequence shown here is derived from an EMBL/GenBank/DDBJ whole genome shotgun (WGS) entry which is preliminary data.</text>
</comment>
<organism evidence="4 6">
    <name type="scientific">Bacillus clarus</name>
    <dbReference type="NCBI Taxonomy" id="2338372"/>
    <lineage>
        <taxon>Bacteria</taxon>
        <taxon>Bacillati</taxon>
        <taxon>Bacillota</taxon>
        <taxon>Bacilli</taxon>
        <taxon>Bacillales</taxon>
        <taxon>Bacillaceae</taxon>
        <taxon>Bacillus</taxon>
        <taxon>Bacillus cereus group</taxon>
    </lineage>
</organism>
<dbReference type="PANTHER" id="PTHR30461">
    <property type="entry name" value="DNA-INVERTASE FROM LAMBDOID PROPHAGE"/>
    <property type="match status" value="1"/>
</dbReference>
<keyword evidence="2" id="KW-0233">DNA recombination</keyword>
<dbReference type="InterPro" id="IPR036162">
    <property type="entry name" value="Resolvase-like_N_sf"/>
</dbReference>
<evidence type="ECO:0000313" key="6">
    <source>
        <dbReference type="Proteomes" id="UP000029389"/>
    </source>
</evidence>
<protein>
    <submittedName>
        <fullName evidence="5">Recombinase family protein</fullName>
    </submittedName>
</protein>
<feature type="domain" description="Resolvase/invertase-type recombinase catalytic" evidence="3">
    <location>
        <begin position="5"/>
        <end position="149"/>
    </location>
</feature>
<evidence type="ECO:0000259" key="3">
    <source>
        <dbReference type="PROSITE" id="PS51736"/>
    </source>
</evidence>
<dbReference type="AlphaFoldDB" id="A0A090Z555"/>
<evidence type="ECO:0000313" key="4">
    <source>
        <dbReference type="EMBL" id="KFM99500.1"/>
    </source>
</evidence>
<keyword evidence="7" id="KW-1185">Reference proteome</keyword>
<accession>A0A090Z555</accession>
<dbReference type="Pfam" id="PF00239">
    <property type="entry name" value="Resolvase"/>
    <property type="match status" value="1"/>
</dbReference>